<dbReference type="Pfam" id="PF14219">
    <property type="entry name" value="DUF4328"/>
    <property type="match status" value="1"/>
</dbReference>
<keyword evidence="2" id="KW-0472">Membrane</keyword>
<keyword evidence="2" id="KW-1133">Transmembrane helix</keyword>
<gene>
    <name evidence="4" type="ORF">HDA39_006004</name>
</gene>
<feature type="compositionally biased region" description="Pro residues" evidence="1">
    <location>
        <begin position="332"/>
        <end position="344"/>
    </location>
</feature>
<evidence type="ECO:0000313" key="4">
    <source>
        <dbReference type="EMBL" id="MBB5839270.1"/>
    </source>
</evidence>
<dbReference type="Proteomes" id="UP000549971">
    <property type="component" value="Unassembled WGS sequence"/>
</dbReference>
<dbReference type="AlphaFoldDB" id="A0A7W9JC59"/>
<protein>
    <recommendedName>
        <fullName evidence="3">DUF4328 domain-containing protein</fullName>
    </recommendedName>
</protein>
<feature type="region of interest" description="Disordered" evidence="1">
    <location>
        <begin position="1"/>
        <end position="27"/>
    </location>
</feature>
<feature type="compositionally biased region" description="Pro residues" evidence="1">
    <location>
        <begin position="360"/>
        <end position="382"/>
    </location>
</feature>
<comment type="caution">
    <text evidence="4">The sequence shown here is derived from an EMBL/GenBank/DDBJ whole genome shotgun (WGS) entry which is preliminary data.</text>
</comment>
<evidence type="ECO:0000259" key="3">
    <source>
        <dbReference type="Pfam" id="PF14219"/>
    </source>
</evidence>
<feature type="transmembrane region" description="Helical" evidence="2">
    <location>
        <begin position="43"/>
        <end position="66"/>
    </location>
</feature>
<feature type="compositionally biased region" description="Gly residues" evidence="1">
    <location>
        <begin position="345"/>
        <end position="354"/>
    </location>
</feature>
<feature type="transmembrane region" description="Helical" evidence="2">
    <location>
        <begin position="98"/>
        <end position="115"/>
    </location>
</feature>
<sequence>MSQPYPGQGPYPGSHPQNVGQFHGGPPPGAPPKYRALGRLGKVAVALMAGTVLVSVIQTILMWLSYDDVKRLVYGLLSEDEIDTGAEAVVGAGPLLDGLGYLFAAAGIVVVIWLWQARENTEILKPPFATTYQGGYDAAPGAHRHSTGWTVGGWLCPVVQFWYPLQVVGDVIRASEPPNQPGIARSGRIRSLLFGWWAAWVAFCVVAVGGGLFAGISFITWFIRLVNRADEANLTGDYVDIYDLQDYLVRLALGINIAFTVGTVLLIVAGVTFSLLLLQVSSWHDDREPQSGVPLGPTLPYSSPSYLPPVDRTPQYAPRPPQANPYDNGPYQAPPAQAPRPGGPYGPGGYGGTTGSSPNGPGPTHPPDLSPPAPRADPPRSPWPTREGGPPEYPSGSR</sequence>
<organism evidence="4 5">
    <name type="scientific">Kribbella italica</name>
    <dbReference type="NCBI Taxonomy" id="1540520"/>
    <lineage>
        <taxon>Bacteria</taxon>
        <taxon>Bacillati</taxon>
        <taxon>Actinomycetota</taxon>
        <taxon>Actinomycetes</taxon>
        <taxon>Propionibacteriales</taxon>
        <taxon>Kribbellaceae</taxon>
        <taxon>Kribbella</taxon>
    </lineage>
</organism>
<keyword evidence="2" id="KW-0812">Transmembrane</keyword>
<feature type="compositionally biased region" description="Low complexity" evidence="1">
    <location>
        <begin position="294"/>
        <end position="309"/>
    </location>
</feature>
<evidence type="ECO:0000256" key="1">
    <source>
        <dbReference type="SAM" id="MobiDB-lite"/>
    </source>
</evidence>
<evidence type="ECO:0000256" key="2">
    <source>
        <dbReference type="SAM" id="Phobius"/>
    </source>
</evidence>
<feature type="domain" description="DUF4328" evidence="3">
    <location>
        <begin position="85"/>
        <end position="276"/>
    </location>
</feature>
<keyword evidence="5" id="KW-1185">Reference proteome</keyword>
<accession>A0A7W9JC59</accession>
<feature type="compositionally biased region" description="Low complexity" evidence="1">
    <location>
        <begin position="1"/>
        <end position="17"/>
    </location>
</feature>
<feature type="transmembrane region" description="Helical" evidence="2">
    <location>
        <begin position="253"/>
        <end position="278"/>
    </location>
</feature>
<dbReference type="InterPro" id="IPR025565">
    <property type="entry name" value="DUF4328"/>
</dbReference>
<reference evidence="4 5" key="1">
    <citation type="submission" date="2020-08" db="EMBL/GenBank/DDBJ databases">
        <title>Sequencing the genomes of 1000 actinobacteria strains.</title>
        <authorList>
            <person name="Klenk H.-P."/>
        </authorList>
    </citation>
    <scope>NUCLEOTIDE SEQUENCE [LARGE SCALE GENOMIC DNA]</scope>
    <source>
        <strain evidence="4 5">DSM 28967</strain>
    </source>
</reference>
<feature type="region of interest" description="Disordered" evidence="1">
    <location>
        <begin position="285"/>
        <end position="398"/>
    </location>
</feature>
<evidence type="ECO:0000313" key="5">
    <source>
        <dbReference type="Proteomes" id="UP000549971"/>
    </source>
</evidence>
<proteinExistence type="predicted"/>
<name>A0A7W9JC59_9ACTN</name>
<dbReference type="RefSeq" id="WP_184800801.1">
    <property type="nucleotide sequence ID" value="NZ_JACHMY010000001.1"/>
</dbReference>
<feature type="transmembrane region" description="Helical" evidence="2">
    <location>
        <begin position="194"/>
        <end position="223"/>
    </location>
</feature>
<dbReference type="EMBL" id="JACHMY010000001">
    <property type="protein sequence ID" value="MBB5839270.1"/>
    <property type="molecule type" value="Genomic_DNA"/>
</dbReference>